<organism evidence="1 2">
    <name type="scientific">Panagrolaimus davidi</name>
    <dbReference type="NCBI Taxonomy" id="227884"/>
    <lineage>
        <taxon>Eukaryota</taxon>
        <taxon>Metazoa</taxon>
        <taxon>Ecdysozoa</taxon>
        <taxon>Nematoda</taxon>
        <taxon>Chromadorea</taxon>
        <taxon>Rhabditida</taxon>
        <taxon>Tylenchina</taxon>
        <taxon>Panagrolaimomorpha</taxon>
        <taxon>Panagrolaimoidea</taxon>
        <taxon>Panagrolaimidae</taxon>
        <taxon>Panagrolaimus</taxon>
    </lineage>
</organism>
<name>A0A914PJ93_9BILA</name>
<dbReference type="WBParaSite" id="PDA_v2.g14837.t1">
    <property type="protein sequence ID" value="PDA_v2.g14837.t1"/>
    <property type="gene ID" value="PDA_v2.g14837"/>
</dbReference>
<evidence type="ECO:0000313" key="1">
    <source>
        <dbReference type="Proteomes" id="UP000887578"/>
    </source>
</evidence>
<evidence type="ECO:0000313" key="2">
    <source>
        <dbReference type="WBParaSite" id="PDA_v2.g14837.t1"/>
    </source>
</evidence>
<dbReference type="AlphaFoldDB" id="A0A914PJ93"/>
<protein>
    <submittedName>
        <fullName evidence="2">Uncharacterized protein</fullName>
    </submittedName>
</protein>
<keyword evidence="1" id="KW-1185">Reference proteome</keyword>
<sequence>MDLLTDMCFPGFCGFKVEGTDGVKYDGTYDEDYNVVKTMNDYDYPRSFITRNCRSTSIIRMQYWKTNFCPSYRITGHSCAPKMDKDNKIHIYVQKISPQCPVEILNAEIYYPTETTTNSSMLLTTKIGATTEETENAFFLQYIFFSIF</sequence>
<accession>A0A914PJ93</accession>
<proteinExistence type="predicted"/>
<dbReference type="Proteomes" id="UP000887578">
    <property type="component" value="Unplaced"/>
</dbReference>
<reference evidence="2" key="1">
    <citation type="submission" date="2022-11" db="UniProtKB">
        <authorList>
            <consortium name="WormBaseParasite"/>
        </authorList>
    </citation>
    <scope>IDENTIFICATION</scope>
</reference>